<dbReference type="InterPro" id="IPR050297">
    <property type="entry name" value="LipidA_mod_glycosyltrf_83"/>
</dbReference>
<evidence type="ECO:0000256" key="5">
    <source>
        <dbReference type="ARBA" id="ARBA00022692"/>
    </source>
</evidence>
<reference evidence="9 10" key="1">
    <citation type="journal article" date="2016" name="Nat. Commun.">
        <title>Thousands of microbial genomes shed light on interconnected biogeochemical processes in an aquifer system.</title>
        <authorList>
            <person name="Anantharaman K."/>
            <person name="Brown C.T."/>
            <person name="Hug L.A."/>
            <person name="Sharon I."/>
            <person name="Castelle C.J."/>
            <person name="Probst A.J."/>
            <person name="Thomas B.C."/>
            <person name="Singh A."/>
            <person name="Wilkins M.J."/>
            <person name="Karaoz U."/>
            <person name="Brodie E.L."/>
            <person name="Williams K.H."/>
            <person name="Hubbard S.S."/>
            <person name="Banfield J.F."/>
        </authorList>
    </citation>
    <scope>NUCLEOTIDE SEQUENCE [LARGE SCALE GENOMIC DNA]</scope>
</reference>
<proteinExistence type="predicted"/>
<dbReference type="GO" id="GO:0005886">
    <property type="term" value="C:plasma membrane"/>
    <property type="evidence" value="ECO:0007669"/>
    <property type="project" value="UniProtKB-SubCell"/>
</dbReference>
<dbReference type="Proteomes" id="UP000177382">
    <property type="component" value="Unassembled WGS sequence"/>
</dbReference>
<feature type="transmembrane region" description="Helical" evidence="8">
    <location>
        <begin position="139"/>
        <end position="169"/>
    </location>
</feature>
<dbReference type="AlphaFoldDB" id="A0A1F7XMI0"/>
<comment type="caution">
    <text evidence="9">The sequence shown here is derived from an EMBL/GenBank/DDBJ whole genome shotgun (WGS) entry which is preliminary data.</text>
</comment>
<feature type="transmembrane region" description="Helical" evidence="8">
    <location>
        <begin position="274"/>
        <end position="295"/>
    </location>
</feature>
<dbReference type="EMBL" id="MGFX01000002">
    <property type="protein sequence ID" value="OGM15578.1"/>
    <property type="molecule type" value="Genomic_DNA"/>
</dbReference>
<feature type="transmembrane region" description="Helical" evidence="8">
    <location>
        <begin position="176"/>
        <end position="194"/>
    </location>
</feature>
<protein>
    <submittedName>
        <fullName evidence="9">Uncharacterized protein</fullName>
    </submittedName>
</protein>
<sequence>MMFHLYLTFSDGAKYADIARSIVQGNEFSSSFNFWGANNAQVIQPGMPLAIAGFFKIFGISDLSVIATSSFFYLLLVLTTYLLGKKLWGQLVGLLGAISVAFNVNFLEYATSGASETLFACEIILGAYLFIMRRKWANILGFLVLVLVYFTRAQAIIYIFGLLFLFFLLNFPIKKALSYFIATFVAGSALYFFISKQGIFAVTQHLPGQATSDALRGAVQETNIIAIFKKVFYNLYNFYKLLPQITSPYMWALFIIGLFMWSKNKIENYLKISTIFMVVATFLVAALTIPLFRYLHPVVPLVYLFAVATLVWIVEGLGFRILGLGINKNKARILVSSLLVFVFVVGQTLGVIFLDSRHKAKIVNKGKPPVYVTLSRTLRENTSPEDVIVTNLDTWGSWYGERKTVWFPLKPDQLDIEAEKNPFDAIFLTSYLIDDENYFMGPEWRQAFENPKDIEDKFIVSNFEFKKEFMILSDETYEREPARAVLLVRKNR</sequence>
<feature type="transmembrane region" description="Helical" evidence="8">
    <location>
        <begin position="241"/>
        <end position="262"/>
    </location>
</feature>
<evidence type="ECO:0000313" key="10">
    <source>
        <dbReference type="Proteomes" id="UP000177382"/>
    </source>
</evidence>
<evidence type="ECO:0000256" key="3">
    <source>
        <dbReference type="ARBA" id="ARBA00022676"/>
    </source>
</evidence>
<feature type="transmembrane region" description="Helical" evidence="8">
    <location>
        <begin position="87"/>
        <end position="107"/>
    </location>
</feature>
<keyword evidence="5 8" id="KW-0812">Transmembrane</keyword>
<evidence type="ECO:0000256" key="8">
    <source>
        <dbReference type="SAM" id="Phobius"/>
    </source>
</evidence>
<dbReference type="PANTHER" id="PTHR33908">
    <property type="entry name" value="MANNOSYLTRANSFERASE YKCB-RELATED"/>
    <property type="match status" value="1"/>
</dbReference>
<keyword evidence="7 8" id="KW-0472">Membrane</keyword>
<dbReference type="STRING" id="1802485.A2V97_00850"/>
<dbReference type="GO" id="GO:0009103">
    <property type="term" value="P:lipopolysaccharide biosynthetic process"/>
    <property type="evidence" value="ECO:0007669"/>
    <property type="project" value="UniProtKB-ARBA"/>
</dbReference>
<keyword evidence="4" id="KW-0808">Transferase</keyword>
<feature type="transmembrane region" description="Helical" evidence="8">
    <location>
        <begin position="57"/>
        <end position="81"/>
    </location>
</feature>
<evidence type="ECO:0000256" key="4">
    <source>
        <dbReference type="ARBA" id="ARBA00022679"/>
    </source>
</evidence>
<accession>A0A1F7XMI0</accession>
<feature type="transmembrane region" description="Helical" evidence="8">
    <location>
        <begin position="114"/>
        <end position="133"/>
    </location>
</feature>
<dbReference type="GO" id="GO:0016763">
    <property type="term" value="F:pentosyltransferase activity"/>
    <property type="evidence" value="ECO:0007669"/>
    <property type="project" value="TreeGrafter"/>
</dbReference>
<evidence type="ECO:0000256" key="6">
    <source>
        <dbReference type="ARBA" id="ARBA00022989"/>
    </source>
</evidence>
<feature type="transmembrane region" description="Helical" evidence="8">
    <location>
        <begin position="301"/>
        <end position="322"/>
    </location>
</feature>
<evidence type="ECO:0000313" key="9">
    <source>
        <dbReference type="EMBL" id="OGM15578.1"/>
    </source>
</evidence>
<evidence type="ECO:0000256" key="2">
    <source>
        <dbReference type="ARBA" id="ARBA00022475"/>
    </source>
</evidence>
<keyword evidence="3" id="KW-0328">Glycosyltransferase</keyword>
<keyword evidence="6 8" id="KW-1133">Transmembrane helix</keyword>
<organism evidence="9 10">
    <name type="scientific">Candidatus Woesebacteria bacterium RBG_16_42_24</name>
    <dbReference type="NCBI Taxonomy" id="1802485"/>
    <lineage>
        <taxon>Bacteria</taxon>
        <taxon>Candidatus Woeseibacteriota</taxon>
    </lineage>
</organism>
<gene>
    <name evidence="9" type="ORF">A2V97_00850</name>
</gene>
<evidence type="ECO:0000256" key="1">
    <source>
        <dbReference type="ARBA" id="ARBA00004651"/>
    </source>
</evidence>
<dbReference type="PANTHER" id="PTHR33908:SF11">
    <property type="entry name" value="MEMBRANE PROTEIN"/>
    <property type="match status" value="1"/>
</dbReference>
<name>A0A1F7XMI0_9BACT</name>
<evidence type="ECO:0000256" key="7">
    <source>
        <dbReference type="ARBA" id="ARBA00023136"/>
    </source>
</evidence>
<comment type="subcellular location">
    <subcellularLocation>
        <location evidence="1">Cell membrane</location>
        <topology evidence="1">Multi-pass membrane protein</topology>
    </subcellularLocation>
</comment>
<feature type="transmembrane region" description="Helical" evidence="8">
    <location>
        <begin position="334"/>
        <end position="354"/>
    </location>
</feature>
<keyword evidence="2" id="KW-1003">Cell membrane</keyword>